<dbReference type="AlphaFoldDB" id="A0A8H7TKI1"/>
<feature type="compositionally biased region" description="Low complexity" evidence="1">
    <location>
        <begin position="151"/>
        <end position="161"/>
    </location>
</feature>
<accession>A0A8H7TKI1</accession>
<gene>
    <name evidence="2" type="ORF">IFR04_006313</name>
</gene>
<protein>
    <submittedName>
        <fullName evidence="2">Uncharacterized protein</fullName>
    </submittedName>
</protein>
<evidence type="ECO:0000256" key="1">
    <source>
        <dbReference type="SAM" id="MobiDB-lite"/>
    </source>
</evidence>
<proteinExistence type="predicted"/>
<name>A0A8H7TKI1_9HELO</name>
<organism evidence="2 3">
    <name type="scientific">Cadophora malorum</name>
    <dbReference type="NCBI Taxonomy" id="108018"/>
    <lineage>
        <taxon>Eukaryota</taxon>
        <taxon>Fungi</taxon>
        <taxon>Dikarya</taxon>
        <taxon>Ascomycota</taxon>
        <taxon>Pezizomycotina</taxon>
        <taxon>Leotiomycetes</taxon>
        <taxon>Helotiales</taxon>
        <taxon>Ploettnerulaceae</taxon>
        <taxon>Cadophora</taxon>
    </lineage>
</organism>
<evidence type="ECO:0000313" key="3">
    <source>
        <dbReference type="Proteomes" id="UP000664132"/>
    </source>
</evidence>
<dbReference type="EMBL" id="JAFJYH010000081">
    <property type="protein sequence ID" value="KAG4420606.1"/>
    <property type="molecule type" value="Genomic_DNA"/>
</dbReference>
<feature type="region of interest" description="Disordered" evidence="1">
    <location>
        <begin position="43"/>
        <end position="99"/>
    </location>
</feature>
<comment type="caution">
    <text evidence="2">The sequence shown here is derived from an EMBL/GenBank/DDBJ whole genome shotgun (WGS) entry which is preliminary data.</text>
</comment>
<evidence type="ECO:0000313" key="2">
    <source>
        <dbReference type="EMBL" id="KAG4420606.1"/>
    </source>
</evidence>
<dbReference type="OrthoDB" id="5209158at2759"/>
<dbReference type="Proteomes" id="UP000664132">
    <property type="component" value="Unassembled WGS sequence"/>
</dbReference>
<keyword evidence="3" id="KW-1185">Reference proteome</keyword>
<sequence length="186" mass="20762">MYGLLQRSLTMRSVTFEYSSEDLQIPPSNYRSHLKRAHTFHPVMNNHIQDPPSAERNSLGKDTGFPEPLSEDRNTTLPHPEADTSPNASIEAPDVDLARTHTRRSFLGRHSSHQKASSFNSKDLEKSGLYDSIEYADGSREERHQCEESGKGSSDGSSLDGSYEKGGRRFSDGERKKGFLAKLGFS</sequence>
<feature type="region of interest" description="Disordered" evidence="1">
    <location>
        <begin position="136"/>
        <end position="172"/>
    </location>
</feature>
<reference evidence="2" key="1">
    <citation type="submission" date="2021-02" db="EMBL/GenBank/DDBJ databases">
        <title>Genome sequence Cadophora malorum strain M34.</title>
        <authorList>
            <person name="Stefanovic E."/>
            <person name="Vu D."/>
            <person name="Scully C."/>
            <person name="Dijksterhuis J."/>
            <person name="Roader J."/>
            <person name="Houbraken J."/>
        </authorList>
    </citation>
    <scope>NUCLEOTIDE SEQUENCE</scope>
    <source>
        <strain evidence="2">M34</strain>
    </source>
</reference>
<feature type="compositionally biased region" description="Basic and acidic residues" evidence="1">
    <location>
        <begin position="137"/>
        <end position="150"/>
    </location>
</feature>
<feature type="compositionally biased region" description="Basic and acidic residues" evidence="1">
    <location>
        <begin position="162"/>
        <end position="172"/>
    </location>
</feature>